<reference evidence="6 7" key="1">
    <citation type="journal article" date="2018" name="Cell">
        <title>The Chara Genome: Secondary Complexity and Implications for Plant Terrestrialization.</title>
        <authorList>
            <person name="Nishiyama T."/>
            <person name="Sakayama H."/>
            <person name="Vries J.D."/>
            <person name="Buschmann H."/>
            <person name="Saint-Marcoux D."/>
            <person name="Ullrich K.K."/>
            <person name="Haas F.B."/>
            <person name="Vanderstraeten L."/>
            <person name="Becker D."/>
            <person name="Lang D."/>
            <person name="Vosolsobe S."/>
            <person name="Rombauts S."/>
            <person name="Wilhelmsson P.K.I."/>
            <person name="Janitza P."/>
            <person name="Kern R."/>
            <person name="Heyl A."/>
            <person name="Rumpler F."/>
            <person name="Villalobos L.I.A.C."/>
            <person name="Clay J.M."/>
            <person name="Skokan R."/>
            <person name="Toyoda A."/>
            <person name="Suzuki Y."/>
            <person name="Kagoshima H."/>
            <person name="Schijlen E."/>
            <person name="Tajeshwar N."/>
            <person name="Catarino B."/>
            <person name="Hetherington A.J."/>
            <person name="Saltykova A."/>
            <person name="Bonnot C."/>
            <person name="Breuninger H."/>
            <person name="Symeonidi A."/>
            <person name="Radhakrishnan G.V."/>
            <person name="Van Nieuwerburgh F."/>
            <person name="Deforce D."/>
            <person name="Chang C."/>
            <person name="Karol K.G."/>
            <person name="Hedrich R."/>
            <person name="Ulvskov P."/>
            <person name="Glockner G."/>
            <person name="Delwiche C.F."/>
            <person name="Petrasek J."/>
            <person name="Van de Peer Y."/>
            <person name="Friml J."/>
            <person name="Beilby M."/>
            <person name="Dolan L."/>
            <person name="Kohara Y."/>
            <person name="Sugano S."/>
            <person name="Fujiyama A."/>
            <person name="Delaux P.-M."/>
            <person name="Quint M."/>
            <person name="TheiBen G."/>
            <person name="Hagemann M."/>
            <person name="Harholt J."/>
            <person name="Dunand C."/>
            <person name="Zachgo S."/>
            <person name="Langdale J."/>
            <person name="Maumus F."/>
            <person name="Straeten D.V.D."/>
            <person name="Gould S.B."/>
            <person name="Rensing S.A."/>
        </authorList>
    </citation>
    <scope>NUCLEOTIDE SEQUENCE [LARGE SCALE GENOMIC DNA]</scope>
    <source>
        <strain evidence="6 7">S276</strain>
    </source>
</reference>
<evidence type="ECO:0000256" key="2">
    <source>
        <dbReference type="PROSITE-ProRule" id="PRU00221"/>
    </source>
</evidence>
<dbReference type="GO" id="GO:0005524">
    <property type="term" value="F:ATP binding"/>
    <property type="evidence" value="ECO:0007669"/>
    <property type="project" value="InterPro"/>
</dbReference>
<comment type="caution">
    <text evidence="6">The sequence shown here is derived from an EMBL/GenBank/DDBJ whole genome shotgun (WGS) entry which is preliminary data.</text>
</comment>
<evidence type="ECO:0000313" key="7">
    <source>
        <dbReference type="Proteomes" id="UP000265515"/>
    </source>
</evidence>
<dbReference type="OrthoDB" id="346907at2759"/>
<feature type="domain" description="Protein kinase" evidence="5">
    <location>
        <begin position="526"/>
        <end position="826"/>
    </location>
</feature>
<keyword evidence="2" id="KW-0853">WD repeat</keyword>
<dbReference type="PROSITE" id="PS50011">
    <property type="entry name" value="PROTEIN_KINASE_DOM"/>
    <property type="match status" value="1"/>
</dbReference>
<dbReference type="InterPro" id="IPR011009">
    <property type="entry name" value="Kinase-like_dom_sf"/>
</dbReference>
<dbReference type="OMA" id="RIRIWTE"/>
<feature type="repeat" description="WD" evidence="2">
    <location>
        <begin position="208"/>
        <end position="239"/>
    </location>
</feature>
<dbReference type="SUPFAM" id="SSF50978">
    <property type="entry name" value="WD40 repeat-like"/>
    <property type="match status" value="1"/>
</dbReference>
<dbReference type="Proteomes" id="UP000265515">
    <property type="component" value="Unassembled WGS sequence"/>
</dbReference>
<dbReference type="PANTHER" id="PTHR45647:SF139">
    <property type="entry name" value="OS02G0152300 PROTEIN"/>
    <property type="match status" value="1"/>
</dbReference>
<dbReference type="SUPFAM" id="SSF56112">
    <property type="entry name" value="Protein kinase-like (PK-like)"/>
    <property type="match status" value="1"/>
</dbReference>
<keyword evidence="1" id="KW-0833">Ubl conjugation pathway</keyword>
<keyword evidence="7" id="KW-1185">Reference proteome</keyword>
<evidence type="ECO:0000256" key="3">
    <source>
        <dbReference type="SAM" id="Coils"/>
    </source>
</evidence>
<dbReference type="SMART" id="SM00320">
    <property type="entry name" value="WD40"/>
    <property type="match status" value="3"/>
</dbReference>
<name>A0A388KL45_CHABU</name>
<evidence type="ECO:0000256" key="4">
    <source>
        <dbReference type="SAM" id="MobiDB-lite"/>
    </source>
</evidence>
<dbReference type="Pfam" id="PF07714">
    <property type="entry name" value="PK_Tyr_Ser-Thr"/>
    <property type="match status" value="1"/>
</dbReference>
<dbReference type="AlphaFoldDB" id="A0A388KL45"/>
<dbReference type="Gene3D" id="3.30.200.20">
    <property type="entry name" value="Phosphorylase Kinase, domain 1"/>
    <property type="match status" value="1"/>
</dbReference>
<dbReference type="Gene3D" id="2.130.10.10">
    <property type="entry name" value="YVTN repeat-like/Quinoprotein amine dehydrogenase"/>
    <property type="match status" value="1"/>
</dbReference>
<dbReference type="EMBL" id="BFEA01000136">
    <property type="protein sequence ID" value="GBG70765.1"/>
    <property type="molecule type" value="Genomic_DNA"/>
</dbReference>
<dbReference type="InterPro" id="IPR001680">
    <property type="entry name" value="WD40_rpt"/>
</dbReference>
<evidence type="ECO:0000259" key="5">
    <source>
        <dbReference type="PROSITE" id="PS50011"/>
    </source>
</evidence>
<evidence type="ECO:0000256" key="1">
    <source>
        <dbReference type="ARBA" id="ARBA00022786"/>
    </source>
</evidence>
<dbReference type="InterPro" id="IPR001245">
    <property type="entry name" value="Ser-Thr/Tyr_kinase_cat_dom"/>
</dbReference>
<dbReference type="STRING" id="69332.A0A388KL45"/>
<dbReference type="InterPro" id="IPR000719">
    <property type="entry name" value="Prot_kinase_dom"/>
</dbReference>
<dbReference type="PANTHER" id="PTHR45647">
    <property type="entry name" value="OS02G0152300 PROTEIN"/>
    <property type="match status" value="1"/>
</dbReference>
<keyword evidence="3" id="KW-0175">Coiled coil</keyword>
<dbReference type="PROSITE" id="PS50082">
    <property type="entry name" value="WD_REPEATS_2"/>
    <property type="match status" value="1"/>
</dbReference>
<dbReference type="InterPro" id="IPR051348">
    <property type="entry name" value="U-box_ubiquitin_ligases"/>
</dbReference>
<feature type="region of interest" description="Disordered" evidence="4">
    <location>
        <begin position="837"/>
        <end position="881"/>
    </location>
</feature>
<dbReference type="Gramene" id="GBG70765">
    <property type="protein sequence ID" value="GBG70765"/>
    <property type="gene ID" value="CBR_g8063"/>
</dbReference>
<evidence type="ECO:0000313" key="6">
    <source>
        <dbReference type="EMBL" id="GBG70765.1"/>
    </source>
</evidence>
<accession>A0A388KL45</accession>
<feature type="compositionally biased region" description="Polar residues" evidence="4">
    <location>
        <begin position="855"/>
        <end position="868"/>
    </location>
</feature>
<proteinExistence type="predicted"/>
<feature type="region of interest" description="Disordered" evidence="4">
    <location>
        <begin position="1"/>
        <end position="47"/>
    </location>
</feature>
<dbReference type="InterPro" id="IPR015943">
    <property type="entry name" value="WD40/YVTN_repeat-like_dom_sf"/>
</dbReference>
<dbReference type="Gene3D" id="1.10.510.10">
    <property type="entry name" value="Transferase(Phosphotransferase) domain 1"/>
    <property type="match status" value="1"/>
</dbReference>
<organism evidence="6 7">
    <name type="scientific">Chara braunii</name>
    <name type="common">Braun's stonewort</name>
    <dbReference type="NCBI Taxonomy" id="69332"/>
    <lineage>
        <taxon>Eukaryota</taxon>
        <taxon>Viridiplantae</taxon>
        <taxon>Streptophyta</taxon>
        <taxon>Charophyceae</taxon>
        <taxon>Charales</taxon>
        <taxon>Characeae</taxon>
        <taxon>Chara</taxon>
    </lineage>
</organism>
<feature type="compositionally biased region" description="Basic and acidic residues" evidence="4">
    <location>
        <begin position="871"/>
        <end position="881"/>
    </location>
</feature>
<sequence length="881" mass="98406">MSPRSSWNGRAKGKKKKSTAHHQAKAAGGEGSDNANTGPSPVNEESKVELNHKFERTRSDILGNEHCSVYLPLDFDVHPQKPWILFAADHKSFQVWNYEDGTRVGSWQVPEFEGHYRKEARFVAQKEWIVVLGKFDFIVYETKRWNLVRVKVLEGPNTWGCRQSGRRLAVHRSATCILTSFSDGSMALWDWDREWKKITFQERGSDHVAFHPTNANIFASASGQKIKLWDVKKQSVLKTLHDEYMGLTCSMEFCSRVKKPLLISAHHYSDTRVWDYNTGDCIAKLEGSGTRSAFFHPQLPLIFTVGFDRIRIWTESSHQPVLSTPWFGIVNVAACKNSNLLVVGGIGEFSVVDVVATGEFKEGEEKQRSGDPVSATARETKPAAEVLDMMLEEALGPVEQTAGTTAARVLEGASSALKTAIEALEGEAENANKEFGKRIESVALTCREAFDKLREDYKEKEIAQAKRLQRFKAEVSSFNGGMEVAKRLVESNQRIWQLEAEKFEMEEKLQSTIKDLEKRVNKEIAAEEEARLREYSFKEILDATDMFNAKRKRGNKDHEGCTYRGKLRNDTSVLAKVMRGGNLRPIDHAKFKTELVDRLRMLRHPHLLTLLGFCAEENCLVFEDVANGSLQEWIACGEGHTRGSLSWDVRFRVMAEVAQAMSFLHSNPAATVGPIIHRAIKPANILLDEDFAVKISELDQALLCGQEQAEGVVTRRSSMRLSLGNNSQYTAPESLRSGVFDEKTDVYSLGMTMLEMLTGKLWNAFGIVEGVIDSDAAFRNVLDPSAGTWDVDLARQVANLGLSCASLDRHNRPDMTGSDCGILPVLERVVQKAKLAASSGPRARVASPSRDNRPNTRTSNGGIPSSVSERPIPKVKLEKDA</sequence>
<dbReference type="GO" id="GO:0004672">
    <property type="term" value="F:protein kinase activity"/>
    <property type="evidence" value="ECO:0007669"/>
    <property type="project" value="InterPro"/>
</dbReference>
<feature type="compositionally biased region" description="Basic residues" evidence="4">
    <location>
        <begin position="11"/>
        <end position="24"/>
    </location>
</feature>
<dbReference type="InterPro" id="IPR036322">
    <property type="entry name" value="WD40_repeat_dom_sf"/>
</dbReference>
<feature type="coiled-coil region" evidence="3">
    <location>
        <begin position="488"/>
        <end position="533"/>
    </location>
</feature>
<protein>
    <recommendedName>
        <fullName evidence="5">Protein kinase domain-containing protein</fullName>
    </recommendedName>
</protein>
<gene>
    <name evidence="6" type="ORF">CBR_g8063</name>
</gene>